<reference evidence="8 9" key="1">
    <citation type="journal article" date="2018" name="Sci. Rep.">
        <title>Genomic signatures of local adaptation to the degree of environmental predictability in rotifers.</title>
        <authorList>
            <person name="Franch-Gras L."/>
            <person name="Hahn C."/>
            <person name="Garcia-Roger E.M."/>
            <person name="Carmona M.J."/>
            <person name="Serra M."/>
            <person name="Gomez A."/>
        </authorList>
    </citation>
    <scope>NUCLEOTIDE SEQUENCE [LARGE SCALE GENOMIC DNA]</scope>
    <source>
        <strain evidence="8">HYR1</strain>
    </source>
</reference>
<feature type="transmembrane region" description="Helical" evidence="6">
    <location>
        <begin position="163"/>
        <end position="181"/>
    </location>
</feature>
<dbReference type="OrthoDB" id="5963193at2759"/>
<feature type="non-terminal residue" evidence="8">
    <location>
        <position position="291"/>
    </location>
</feature>
<evidence type="ECO:0000256" key="1">
    <source>
        <dbReference type="ARBA" id="ARBA00004141"/>
    </source>
</evidence>
<gene>
    <name evidence="8" type="ORF">BpHYR1_030079</name>
</gene>
<dbReference type="PANTHER" id="PTHR10383">
    <property type="entry name" value="SERINE INCORPORATOR"/>
    <property type="match status" value="1"/>
</dbReference>
<name>A0A3M7P6W3_BRAPC</name>
<feature type="chain" id="PRO_5018192207" evidence="7">
    <location>
        <begin position="20"/>
        <end position="291"/>
    </location>
</feature>
<feature type="transmembrane region" description="Helical" evidence="6">
    <location>
        <begin position="131"/>
        <end position="151"/>
    </location>
</feature>
<dbReference type="STRING" id="10195.A0A3M7P6W3"/>
<feature type="transmembrane region" description="Helical" evidence="6">
    <location>
        <begin position="40"/>
        <end position="60"/>
    </location>
</feature>
<evidence type="ECO:0000256" key="2">
    <source>
        <dbReference type="ARBA" id="ARBA00006665"/>
    </source>
</evidence>
<feature type="transmembrane region" description="Helical" evidence="6">
    <location>
        <begin position="235"/>
        <end position="257"/>
    </location>
</feature>
<keyword evidence="9" id="KW-1185">Reference proteome</keyword>
<dbReference type="PANTHER" id="PTHR10383:SF9">
    <property type="entry name" value="SERINE INCORPORATOR, ISOFORM F"/>
    <property type="match status" value="1"/>
</dbReference>
<sequence>MGCAIGSLLSSVTCCCGSAACSLCCKACPSMKNSTSTRLAYAFFLILGAIVSAIMLIPGLGDTLDKILPGVCTNISIPFVIDHNQLVNCKSIIGYFAVYRVCFSLACFYALFMVLMIYVRNSRDPRASIQNGFWFFKFLILIAICVGAFFIPQNGAFEEVFMYFGIIGGFLFILIQLILIIDFAHSWNESWVEKFEDGDREYYYGLLIFTGIFYILAIVVAILGYVYYASNAGCGLHIFFITFNLILCIVATVVSVLPKVQEYNTSSGILQSSFVSLYVMYLTWSAMTNNS</sequence>
<keyword evidence="4 6" id="KW-1133">Transmembrane helix</keyword>
<dbReference type="InterPro" id="IPR005016">
    <property type="entry name" value="TDE1/TMS"/>
</dbReference>
<evidence type="ECO:0000313" key="9">
    <source>
        <dbReference type="Proteomes" id="UP000276133"/>
    </source>
</evidence>
<keyword evidence="7" id="KW-0732">Signal</keyword>
<comment type="subcellular location">
    <subcellularLocation>
        <location evidence="1">Membrane</location>
        <topology evidence="1">Multi-pass membrane protein</topology>
    </subcellularLocation>
</comment>
<evidence type="ECO:0000256" key="7">
    <source>
        <dbReference type="SAM" id="SignalP"/>
    </source>
</evidence>
<organism evidence="8 9">
    <name type="scientific">Brachionus plicatilis</name>
    <name type="common">Marine rotifer</name>
    <name type="synonym">Brachionus muelleri</name>
    <dbReference type="NCBI Taxonomy" id="10195"/>
    <lineage>
        <taxon>Eukaryota</taxon>
        <taxon>Metazoa</taxon>
        <taxon>Spiralia</taxon>
        <taxon>Gnathifera</taxon>
        <taxon>Rotifera</taxon>
        <taxon>Eurotatoria</taxon>
        <taxon>Monogononta</taxon>
        <taxon>Pseudotrocha</taxon>
        <taxon>Ploima</taxon>
        <taxon>Brachionidae</taxon>
        <taxon>Brachionus</taxon>
    </lineage>
</organism>
<dbReference type="AlphaFoldDB" id="A0A3M7P6W3"/>
<evidence type="ECO:0000256" key="4">
    <source>
        <dbReference type="ARBA" id="ARBA00022989"/>
    </source>
</evidence>
<feature type="signal peptide" evidence="7">
    <location>
        <begin position="1"/>
        <end position="19"/>
    </location>
</feature>
<evidence type="ECO:0000256" key="3">
    <source>
        <dbReference type="ARBA" id="ARBA00022692"/>
    </source>
</evidence>
<proteinExistence type="inferred from homology"/>
<comment type="similarity">
    <text evidence="2">Belongs to the TDE1 family.</text>
</comment>
<protein>
    <submittedName>
        <fullName evidence="8">Serine incorporator 1-like</fullName>
    </submittedName>
</protein>
<dbReference type="Pfam" id="PF03348">
    <property type="entry name" value="Serinc"/>
    <property type="match status" value="1"/>
</dbReference>
<comment type="caution">
    <text evidence="8">The sequence shown here is derived from an EMBL/GenBank/DDBJ whole genome shotgun (WGS) entry which is preliminary data.</text>
</comment>
<feature type="transmembrane region" description="Helical" evidence="6">
    <location>
        <begin position="92"/>
        <end position="119"/>
    </location>
</feature>
<evidence type="ECO:0000256" key="5">
    <source>
        <dbReference type="ARBA" id="ARBA00023136"/>
    </source>
</evidence>
<feature type="transmembrane region" description="Helical" evidence="6">
    <location>
        <begin position="269"/>
        <end position="287"/>
    </location>
</feature>
<dbReference type="Proteomes" id="UP000276133">
    <property type="component" value="Unassembled WGS sequence"/>
</dbReference>
<dbReference type="EMBL" id="REGN01012768">
    <property type="protein sequence ID" value="RMZ94861.1"/>
    <property type="molecule type" value="Genomic_DNA"/>
</dbReference>
<dbReference type="GO" id="GO:0016020">
    <property type="term" value="C:membrane"/>
    <property type="evidence" value="ECO:0007669"/>
    <property type="project" value="UniProtKB-SubCell"/>
</dbReference>
<evidence type="ECO:0000256" key="6">
    <source>
        <dbReference type="SAM" id="Phobius"/>
    </source>
</evidence>
<keyword evidence="5 6" id="KW-0472">Membrane</keyword>
<accession>A0A3M7P6W3</accession>
<feature type="transmembrane region" description="Helical" evidence="6">
    <location>
        <begin position="202"/>
        <end position="229"/>
    </location>
</feature>
<keyword evidence="3 6" id="KW-0812">Transmembrane</keyword>
<evidence type="ECO:0000313" key="8">
    <source>
        <dbReference type="EMBL" id="RMZ94861.1"/>
    </source>
</evidence>